<dbReference type="GO" id="GO:0043565">
    <property type="term" value="F:sequence-specific DNA binding"/>
    <property type="evidence" value="ECO:0007669"/>
    <property type="project" value="InterPro"/>
</dbReference>
<dbReference type="RefSeq" id="WP_074756030.1">
    <property type="nucleotide sequence ID" value="NZ_FOGJ01000011.1"/>
</dbReference>
<evidence type="ECO:0000313" key="10">
    <source>
        <dbReference type="Proteomes" id="UP000182584"/>
    </source>
</evidence>
<evidence type="ECO:0000256" key="5">
    <source>
        <dbReference type="ARBA" id="ARBA00024867"/>
    </source>
</evidence>
<dbReference type="PANTHER" id="PTHR43280">
    <property type="entry name" value="ARAC-FAMILY TRANSCRIPTIONAL REGULATOR"/>
    <property type="match status" value="1"/>
</dbReference>
<accession>A0A1H9S5A0</accession>
<keyword evidence="3" id="KW-0238">DNA-binding</keyword>
<dbReference type="PROSITE" id="PS01124">
    <property type="entry name" value="HTH_ARAC_FAMILY_2"/>
    <property type="match status" value="1"/>
</dbReference>
<name>A0A1H9S5A0_BUTFI</name>
<keyword evidence="4" id="KW-0804">Transcription</keyword>
<dbReference type="InterPro" id="IPR009057">
    <property type="entry name" value="Homeodomain-like_sf"/>
</dbReference>
<evidence type="ECO:0000259" key="8">
    <source>
        <dbReference type="PROSITE" id="PS50110"/>
    </source>
</evidence>
<dbReference type="SMART" id="SM00342">
    <property type="entry name" value="HTH_ARAC"/>
    <property type="match status" value="1"/>
</dbReference>
<dbReference type="OrthoDB" id="1769137at2"/>
<feature type="domain" description="Response regulatory" evidence="8">
    <location>
        <begin position="3"/>
        <end position="120"/>
    </location>
</feature>
<dbReference type="PANTHER" id="PTHR43280:SF2">
    <property type="entry name" value="HTH-TYPE TRANSCRIPTIONAL REGULATOR EXSA"/>
    <property type="match status" value="1"/>
</dbReference>
<feature type="domain" description="HTH araC/xylS-type" evidence="7">
    <location>
        <begin position="147"/>
        <end position="245"/>
    </location>
</feature>
<evidence type="ECO:0000256" key="1">
    <source>
        <dbReference type="ARBA" id="ARBA00018672"/>
    </source>
</evidence>
<dbReference type="Gene3D" id="1.10.10.60">
    <property type="entry name" value="Homeodomain-like"/>
    <property type="match status" value="2"/>
</dbReference>
<dbReference type="Pfam" id="PF12833">
    <property type="entry name" value="HTH_18"/>
    <property type="match status" value="1"/>
</dbReference>
<dbReference type="AlphaFoldDB" id="A0A1H9S5A0"/>
<dbReference type="SMART" id="SM00448">
    <property type="entry name" value="REC"/>
    <property type="match status" value="1"/>
</dbReference>
<keyword evidence="2" id="KW-0805">Transcription regulation</keyword>
<feature type="modified residue" description="4-aspartylphosphate" evidence="6">
    <location>
        <position position="55"/>
    </location>
</feature>
<dbReference type="InterPro" id="IPR018060">
    <property type="entry name" value="HTH_AraC"/>
</dbReference>
<protein>
    <recommendedName>
        <fullName evidence="1">Stage 0 sporulation protein A homolog</fullName>
    </recommendedName>
</protein>
<dbReference type="SUPFAM" id="SSF46689">
    <property type="entry name" value="Homeodomain-like"/>
    <property type="match status" value="2"/>
</dbReference>
<dbReference type="Pfam" id="PF00072">
    <property type="entry name" value="Response_reg"/>
    <property type="match status" value="1"/>
</dbReference>
<evidence type="ECO:0000256" key="2">
    <source>
        <dbReference type="ARBA" id="ARBA00023015"/>
    </source>
</evidence>
<evidence type="ECO:0000256" key="4">
    <source>
        <dbReference type="ARBA" id="ARBA00023163"/>
    </source>
</evidence>
<dbReference type="GO" id="GO:0003700">
    <property type="term" value="F:DNA-binding transcription factor activity"/>
    <property type="evidence" value="ECO:0007669"/>
    <property type="project" value="InterPro"/>
</dbReference>
<evidence type="ECO:0000259" key="7">
    <source>
        <dbReference type="PROSITE" id="PS01124"/>
    </source>
</evidence>
<keyword evidence="6" id="KW-0597">Phosphoprotein</keyword>
<dbReference type="InterPro" id="IPR001789">
    <property type="entry name" value="Sig_transdc_resp-reg_receiver"/>
</dbReference>
<dbReference type="CDD" id="cd17536">
    <property type="entry name" value="REC_YesN-like"/>
    <property type="match status" value="1"/>
</dbReference>
<dbReference type="GO" id="GO:0000160">
    <property type="term" value="P:phosphorelay signal transduction system"/>
    <property type="evidence" value="ECO:0007669"/>
    <property type="project" value="InterPro"/>
</dbReference>
<dbReference type="SUPFAM" id="SSF52172">
    <property type="entry name" value="CheY-like"/>
    <property type="match status" value="1"/>
</dbReference>
<reference evidence="9 10" key="1">
    <citation type="submission" date="2016-10" db="EMBL/GenBank/DDBJ databases">
        <authorList>
            <person name="de Groot N.N."/>
        </authorList>
    </citation>
    <scope>NUCLEOTIDE SEQUENCE [LARGE SCALE GENOMIC DNA]</scope>
    <source>
        <strain evidence="9 10">AR40</strain>
    </source>
</reference>
<evidence type="ECO:0000256" key="3">
    <source>
        <dbReference type="ARBA" id="ARBA00023125"/>
    </source>
</evidence>
<gene>
    <name evidence="9" type="ORF">SAMN04487884_11183</name>
</gene>
<dbReference type="EMBL" id="FOGJ01000011">
    <property type="protein sequence ID" value="SER80167.1"/>
    <property type="molecule type" value="Genomic_DNA"/>
</dbReference>
<dbReference type="PROSITE" id="PS50110">
    <property type="entry name" value="RESPONSE_REGULATORY"/>
    <property type="match status" value="1"/>
</dbReference>
<dbReference type="Proteomes" id="UP000182584">
    <property type="component" value="Unassembled WGS sequence"/>
</dbReference>
<dbReference type="InterPro" id="IPR020449">
    <property type="entry name" value="Tscrpt_reg_AraC-type_HTH"/>
</dbReference>
<dbReference type="Gene3D" id="3.40.50.2300">
    <property type="match status" value="1"/>
</dbReference>
<evidence type="ECO:0000256" key="6">
    <source>
        <dbReference type="PROSITE-ProRule" id="PRU00169"/>
    </source>
</evidence>
<dbReference type="PRINTS" id="PR00032">
    <property type="entry name" value="HTHARAC"/>
</dbReference>
<organism evidence="9 10">
    <name type="scientific">Butyrivibrio fibrisolvens</name>
    <dbReference type="NCBI Taxonomy" id="831"/>
    <lineage>
        <taxon>Bacteria</taxon>
        <taxon>Bacillati</taxon>
        <taxon>Bacillota</taxon>
        <taxon>Clostridia</taxon>
        <taxon>Lachnospirales</taxon>
        <taxon>Lachnospiraceae</taxon>
        <taxon>Butyrivibrio</taxon>
    </lineage>
</organism>
<dbReference type="InterPro" id="IPR011006">
    <property type="entry name" value="CheY-like_superfamily"/>
</dbReference>
<proteinExistence type="predicted"/>
<sequence length="247" mass="28477">MYKILIADDEMIERMVLRKKLIDNFGDRCEIRVAENGREVVEKFKQQSADLLILDIEMPGMNGLDAAQEIRHMGSDCSIIFLTAFNEFDYARKAISVHALEYLLKPCDDKELVLSVEEAIRVRKLHEGSSKMEAFEDAELRKSSTADAILKYIEGHFADELSVQVMAEKFAYSEVYFCRLFKQHFGESFVSFLTDYRIGKAVELLQTTKMSVKDIGRAVGYEDSNYFTKVFKRVMKVIPSEFRAQNQ</sequence>
<comment type="function">
    <text evidence="5">May play the central regulatory role in sporulation. It may be an element of the effector pathway responsible for the activation of sporulation genes in response to nutritional stress. Spo0A may act in concert with spo0H (a sigma factor) to control the expression of some genes that are critical to the sporulation process.</text>
</comment>
<evidence type="ECO:0000313" key="9">
    <source>
        <dbReference type="EMBL" id="SER80167.1"/>
    </source>
</evidence>